<keyword evidence="4" id="KW-0808">Transferase</keyword>
<dbReference type="SUPFAM" id="SSF55781">
    <property type="entry name" value="GAF domain-like"/>
    <property type="match status" value="1"/>
</dbReference>
<dbReference type="Gene3D" id="3.30.450.20">
    <property type="entry name" value="PAS domain"/>
    <property type="match status" value="2"/>
</dbReference>
<evidence type="ECO:0000256" key="5">
    <source>
        <dbReference type="ARBA" id="ARBA00022741"/>
    </source>
</evidence>
<dbReference type="PROSITE" id="PS50109">
    <property type="entry name" value="HIS_KIN"/>
    <property type="match status" value="1"/>
</dbReference>
<dbReference type="Pfam" id="PF00072">
    <property type="entry name" value="Response_reg"/>
    <property type="match status" value="1"/>
</dbReference>
<evidence type="ECO:0000259" key="13">
    <source>
        <dbReference type="PROSITE" id="PS50110"/>
    </source>
</evidence>
<dbReference type="EC" id="2.7.13.3" evidence="2"/>
<keyword evidence="5" id="KW-0547">Nucleotide-binding</keyword>
<dbReference type="InterPro" id="IPR035965">
    <property type="entry name" value="PAS-like_dom_sf"/>
</dbReference>
<organism evidence="15 16">
    <name type="scientific">Desulfovibrio psychrotolerans</name>
    <dbReference type="NCBI Taxonomy" id="415242"/>
    <lineage>
        <taxon>Bacteria</taxon>
        <taxon>Pseudomonadati</taxon>
        <taxon>Thermodesulfobacteriota</taxon>
        <taxon>Desulfovibrionia</taxon>
        <taxon>Desulfovibrionales</taxon>
        <taxon>Desulfovibrionaceae</taxon>
        <taxon>Desulfovibrio</taxon>
    </lineage>
</organism>
<dbReference type="Pfam" id="PF02518">
    <property type="entry name" value="HATPase_c"/>
    <property type="match status" value="1"/>
</dbReference>
<dbReference type="InterPro" id="IPR036097">
    <property type="entry name" value="HisK_dim/P_sf"/>
</dbReference>
<sequence>MKSEIEQARERIAQLEAQLKAQTLDAEADMRAVLDATGQSILLIRADGIVLHANKTAARNYDRSPSDLIGRNILEVLPAPVARHRRAILDRCITQKAPLAFTDTRNGRTFAHNVYPILDGDHVRRFAVYSEDITDILHKDREVAASRHQQSVLLEILSLSHTTESLDALLASIHGILRREVQAENLYVVLMNPHDGSPDYRYCVDSAWQGNAAARPPCGWKDNLLCLEPLRRNGAVQFSGTELCALNESGALSTPAPVPLAWLGIPLRVQGKAIGVLATQEYTESRVYTEDEVCLLTACSDQIAIAIERKRAEELMQESAEHYRAFFEDNHSVMLLLDSASGDILDLNKAAEAYYGYPRQRLAGKSIAFLNLFPEAKLREVLSKLSEQRITNIITRHRLANGEMRDVEVYSGPFTVNGRRRLISIVHDITRRLKDEAALSAAKEAAELASRVKGEFVANISHEVRTPLNGLMGMLQLLLETPLSEEQFSYIHTALQSSKNLLRVLNDVLDFTKMEAGKLSLLESTFRVSDILDHTASLFAQQARAKGLTLQVRSDGLPGDLYAGDDGRIRQVLFNLVGNAIKFTDSGQITVETWAMPDRQPECRRLFFSVADTGIGISPARIHHIFEPFTQVDGSLSRRYQGSGLGLTIVKRLVELMGGGLLVDSEPGQGTSITFHVLVREPAKSICLLTATEDSASGLLQPLRILLVEDEQVNMIMAQRILEKMGHMVTCARNGKAGLEKLHEQRFDVVLMDIQMPVMDGLEATRRIRNAASPMNPQDIPVIAVTAHATSRDRDDALEAGMDGYVIKPFERDILASAIHSALLKRACIPGGESGGYC</sequence>
<dbReference type="Gene3D" id="3.30.565.10">
    <property type="entry name" value="Histidine kinase-like ATPase, C-terminal domain"/>
    <property type="match status" value="1"/>
</dbReference>
<evidence type="ECO:0000256" key="3">
    <source>
        <dbReference type="ARBA" id="ARBA00022553"/>
    </source>
</evidence>
<feature type="domain" description="Response regulatory" evidence="13">
    <location>
        <begin position="704"/>
        <end position="823"/>
    </location>
</feature>
<feature type="domain" description="Histidine kinase" evidence="12">
    <location>
        <begin position="459"/>
        <end position="681"/>
    </location>
</feature>
<evidence type="ECO:0000256" key="11">
    <source>
        <dbReference type="PROSITE-ProRule" id="PRU00169"/>
    </source>
</evidence>
<dbReference type="InterPro" id="IPR036890">
    <property type="entry name" value="HATPase_C_sf"/>
</dbReference>
<comment type="caution">
    <text evidence="15">The sequence shown here is derived from an EMBL/GenBank/DDBJ whole genome shotgun (WGS) entry which is preliminary data.</text>
</comment>
<evidence type="ECO:0000256" key="2">
    <source>
        <dbReference type="ARBA" id="ARBA00012438"/>
    </source>
</evidence>
<dbReference type="InterPro" id="IPR029016">
    <property type="entry name" value="GAF-like_dom_sf"/>
</dbReference>
<dbReference type="InterPro" id="IPR003018">
    <property type="entry name" value="GAF"/>
</dbReference>
<dbReference type="Gene3D" id="3.40.50.2300">
    <property type="match status" value="1"/>
</dbReference>
<evidence type="ECO:0000259" key="14">
    <source>
        <dbReference type="PROSITE" id="PS50112"/>
    </source>
</evidence>
<feature type="domain" description="PAS" evidence="14">
    <location>
        <begin position="26"/>
        <end position="96"/>
    </location>
</feature>
<dbReference type="CDD" id="cd00130">
    <property type="entry name" value="PAS"/>
    <property type="match status" value="2"/>
</dbReference>
<dbReference type="PANTHER" id="PTHR45339:SF3">
    <property type="entry name" value="HISTIDINE KINASE"/>
    <property type="match status" value="1"/>
</dbReference>
<dbReference type="Pfam" id="PF00512">
    <property type="entry name" value="HisKA"/>
    <property type="match status" value="1"/>
</dbReference>
<keyword evidence="16" id="KW-1185">Reference proteome</keyword>
<dbReference type="GO" id="GO:0005524">
    <property type="term" value="F:ATP binding"/>
    <property type="evidence" value="ECO:0007669"/>
    <property type="project" value="UniProtKB-KW"/>
</dbReference>
<protein>
    <recommendedName>
        <fullName evidence="10">Sensory/regulatory protein RpfC</fullName>
        <ecNumber evidence="2">2.7.13.3</ecNumber>
    </recommendedName>
</protein>
<proteinExistence type="predicted"/>
<dbReference type="InterPro" id="IPR003661">
    <property type="entry name" value="HisK_dim/P_dom"/>
</dbReference>
<dbReference type="FunFam" id="3.30.565.10:FF:000010">
    <property type="entry name" value="Sensor histidine kinase RcsC"/>
    <property type="match status" value="1"/>
</dbReference>
<evidence type="ECO:0000256" key="7">
    <source>
        <dbReference type="ARBA" id="ARBA00022840"/>
    </source>
</evidence>
<dbReference type="InterPro" id="IPR004358">
    <property type="entry name" value="Sig_transdc_His_kin-like_C"/>
</dbReference>
<dbReference type="Pfam" id="PF01590">
    <property type="entry name" value="GAF"/>
    <property type="match status" value="1"/>
</dbReference>
<keyword evidence="3 11" id="KW-0597">Phosphoprotein</keyword>
<evidence type="ECO:0000259" key="12">
    <source>
        <dbReference type="PROSITE" id="PS50109"/>
    </source>
</evidence>
<dbReference type="EMBL" id="BLVP01000002">
    <property type="protein sequence ID" value="GFM35919.1"/>
    <property type="molecule type" value="Genomic_DNA"/>
</dbReference>
<dbReference type="SUPFAM" id="SSF52172">
    <property type="entry name" value="CheY-like"/>
    <property type="match status" value="1"/>
</dbReference>
<dbReference type="InterPro" id="IPR003594">
    <property type="entry name" value="HATPase_dom"/>
</dbReference>
<dbReference type="AlphaFoldDB" id="A0A7J0BQG8"/>
<dbReference type="SUPFAM" id="SSF55785">
    <property type="entry name" value="PYP-like sensor domain (PAS domain)"/>
    <property type="match status" value="2"/>
</dbReference>
<dbReference type="PRINTS" id="PR00344">
    <property type="entry name" value="BCTRLSENSOR"/>
</dbReference>
<dbReference type="Pfam" id="PF08448">
    <property type="entry name" value="PAS_4"/>
    <property type="match status" value="1"/>
</dbReference>
<name>A0A7J0BQG8_9BACT</name>
<dbReference type="Gene3D" id="3.30.450.40">
    <property type="match status" value="1"/>
</dbReference>
<evidence type="ECO:0000256" key="4">
    <source>
        <dbReference type="ARBA" id="ARBA00022679"/>
    </source>
</evidence>
<dbReference type="SMART" id="SM00065">
    <property type="entry name" value="GAF"/>
    <property type="match status" value="1"/>
</dbReference>
<feature type="domain" description="PAS" evidence="14">
    <location>
        <begin position="319"/>
        <end position="375"/>
    </location>
</feature>
<dbReference type="SUPFAM" id="SSF47384">
    <property type="entry name" value="Homodimeric domain of signal transducing histidine kinase"/>
    <property type="match status" value="1"/>
</dbReference>
<evidence type="ECO:0000313" key="15">
    <source>
        <dbReference type="EMBL" id="GFM35919.1"/>
    </source>
</evidence>
<evidence type="ECO:0000256" key="8">
    <source>
        <dbReference type="ARBA" id="ARBA00023012"/>
    </source>
</evidence>
<dbReference type="RefSeq" id="WP_174408624.1">
    <property type="nucleotide sequence ID" value="NZ_BLVP01000002.1"/>
</dbReference>
<dbReference type="SUPFAM" id="SSF55874">
    <property type="entry name" value="ATPase domain of HSP90 chaperone/DNA topoisomerase II/histidine kinase"/>
    <property type="match status" value="1"/>
</dbReference>
<evidence type="ECO:0000256" key="10">
    <source>
        <dbReference type="ARBA" id="ARBA00068150"/>
    </source>
</evidence>
<dbReference type="SMART" id="SM00091">
    <property type="entry name" value="PAS"/>
    <property type="match status" value="2"/>
</dbReference>
<dbReference type="InterPro" id="IPR000014">
    <property type="entry name" value="PAS"/>
</dbReference>
<dbReference type="SMART" id="SM00388">
    <property type="entry name" value="HisKA"/>
    <property type="match status" value="1"/>
</dbReference>
<keyword evidence="7" id="KW-0067">ATP-binding</keyword>
<dbReference type="CDD" id="cd16922">
    <property type="entry name" value="HATPase_EvgS-ArcB-TorS-like"/>
    <property type="match status" value="1"/>
</dbReference>
<dbReference type="InterPro" id="IPR001789">
    <property type="entry name" value="Sig_transdc_resp-reg_receiver"/>
</dbReference>
<evidence type="ECO:0000256" key="9">
    <source>
        <dbReference type="ARBA" id="ARBA00064003"/>
    </source>
</evidence>
<evidence type="ECO:0000256" key="6">
    <source>
        <dbReference type="ARBA" id="ARBA00022777"/>
    </source>
</evidence>
<dbReference type="GO" id="GO:0000155">
    <property type="term" value="F:phosphorelay sensor kinase activity"/>
    <property type="evidence" value="ECO:0007669"/>
    <property type="project" value="InterPro"/>
</dbReference>
<dbReference type="Pfam" id="PF13426">
    <property type="entry name" value="PAS_9"/>
    <property type="match status" value="1"/>
</dbReference>
<dbReference type="Proteomes" id="UP000503820">
    <property type="component" value="Unassembled WGS sequence"/>
</dbReference>
<dbReference type="PROSITE" id="PS50110">
    <property type="entry name" value="RESPONSE_REGULATORY"/>
    <property type="match status" value="1"/>
</dbReference>
<dbReference type="NCBIfam" id="TIGR00229">
    <property type="entry name" value="sensory_box"/>
    <property type="match status" value="1"/>
</dbReference>
<dbReference type="InterPro" id="IPR005467">
    <property type="entry name" value="His_kinase_dom"/>
</dbReference>
<comment type="catalytic activity">
    <reaction evidence="1">
        <text>ATP + protein L-histidine = ADP + protein N-phospho-L-histidine.</text>
        <dbReference type="EC" id="2.7.13.3"/>
    </reaction>
</comment>
<dbReference type="InterPro" id="IPR013656">
    <property type="entry name" value="PAS_4"/>
</dbReference>
<comment type="subunit">
    <text evidence="9">At low DSF concentrations, interacts with RpfF.</text>
</comment>
<dbReference type="PROSITE" id="PS50112">
    <property type="entry name" value="PAS"/>
    <property type="match status" value="2"/>
</dbReference>
<dbReference type="InterPro" id="IPR011006">
    <property type="entry name" value="CheY-like_superfamily"/>
</dbReference>
<evidence type="ECO:0000256" key="1">
    <source>
        <dbReference type="ARBA" id="ARBA00000085"/>
    </source>
</evidence>
<dbReference type="Gene3D" id="1.10.287.130">
    <property type="match status" value="1"/>
</dbReference>
<gene>
    <name evidence="15" type="ORF">DSM19430T_06030</name>
</gene>
<accession>A0A7J0BQG8</accession>
<feature type="modified residue" description="4-aspartylphosphate" evidence="11">
    <location>
        <position position="753"/>
    </location>
</feature>
<reference evidence="15 16" key="1">
    <citation type="submission" date="2020-05" db="EMBL/GenBank/DDBJ databases">
        <title>Draft genome sequence of Desulfovibrio psychrotolerans JS1T.</title>
        <authorList>
            <person name="Ueno A."/>
            <person name="Tamazawa S."/>
            <person name="Tamamura S."/>
            <person name="Murakami T."/>
            <person name="Kiyama T."/>
            <person name="Inomata H."/>
            <person name="Amano Y."/>
            <person name="Miyakawa K."/>
            <person name="Tamaki H."/>
            <person name="Naganuma T."/>
            <person name="Kaneko K."/>
        </authorList>
    </citation>
    <scope>NUCLEOTIDE SEQUENCE [LARGE SCALE GENOMIC DNA]</scope>
    <source>
        <strain evidence="15 16">JS1</strain>
    </source>
</reference>
<dbReference type="CDD" id="cd00082">
    <property type="entry name" value="HisKA"/>
    <property type="match status" value="1"/>
</dbReference>
<dbReference type="SMART" id="SM00448">
    <property type="entry name" value="REC"/>
    <property type="match status" value="1"/>
</dbReference>
<dbReference type="CDD" id="cd17546">
    <property type="entry name" value="REC_hyHK_CKI1_RcsC-like"/>
    <property type="match status" value="1"/>
</dbReference>
<keyword evidence="6" id="KW-0418">Kinase</keyword>
<dbReference type="PANTHER" id="PTHR45339">
    <property type="entry name" value="HYBRID SIGNAL TRANSDUCTION HISTIDINE KINASE J"/>
    <property type="match status" value="1"/>
</dbReference>
<keyword evidence="8" id="KW-0902">Two-component regulatory system</keyword>
<evidence type="ECO:0000313" key="16">
    <source>
        <dbReference type="Proteomes" id="UP000503820"/>
    </source>
</evidence>
<dbReference type="SMART" id="SM00387">
    <property type="entry name" value="HATPase_c"/>
    <property type="match status" value="1"/>
</dbReference>
<dbReference type="FunFam" id="1.10.287.130:FF:000002">
    <property type="entry name" value="Two-component osmosensing histidine kinase"/>
    <property type="match status" value="1"/>
</dbReference>